<feature type="chain" id="PRO_5047102165" evidence="1">
    <location>
        <begin position="16"/>
        <end position="152"/>
    </location>
</feature>
<dbReference type="EMBL" id="JAYGJQ010000001">
    <property type="protein sequence ID" value="MEA9355940.1"/>
    <property type="molecule type" value="Genomic_DNA"/>
</dbReference>
<keyword evidence="1" id="KW-0732">Signal</keyword>
<gene>
    <name evidence="2" type="ORF">SHI21_07000</name>
</gene>
<name>A0ABU5VV77_9BACT</name>
<keyword evidence="3" id="KW-1185">Reference proteome</keyword>
<accession>A0ABU5VV77</accession>
<evidence type="ECO:0000313" key="2">
    <source>
        <dbReference type="EMBL" id="MEA9355940.1"/>
    </source>
</evidence>
<proteinExistence type="predicted"/>
<feature type="signal peptide" evidence="1">
    <location>
        <begin position="1"/>
        <end position="15"/>
    </location>
</feature>
<dbReference type="RefSeq" id="WP_323575583.1">
    <property type="nucleotide sequence ID" value="NZ_JAYGJQ010000001.1"/>
</dbReference>
<organism evidence="2 3">
    <name type="scientific">Bacteriovorax antarcticus</name>
    <dbReference type="NCBI Taxonomy" id="3088717"/>
    <lineage>
        <taxon>Bacteria</taxon>
        <taxon>Pseudomonadati</taxon>
        <taxon>Bdellovibrionota</taxon>
        <taxon>Bacteriovoracia</taxon>
        <taxon>Bacteriovoracales</taxon>
        <taxon>Bacteriovoracaceae</taxon>
        <taxon>Bacteriovorax</taxon>
    </lineage>
</organism>
<protein>
    <submittedName>
        <fullName evidence="2">Uncharacterized protein</fullName>
    </submittedName>
</protein>
<dbReference type="Proteomes" id="UP001302274">
    <property type="component" value="Unassembled WGS sequence"/>
</dbReference>
<evidence type="ECO:0000313" key="3">
    <source>
        <dbReference type="Proteomes" id="UP001302274"/>
    </source>
</evidence>
<reference evidence="2 3" key="1">
    <citation type="submission" date="2023-11" db="EMBL/GenBank/DDBJ databases">
        <title>A Novel Polar Bacteriovorax (B. antarcticus) Isolated from the Biocrust in Antarctica.</title>
        <authorList>
            <person name="Mun W."/>
            <person name="Choi S.Y."/>
            <person name="Mitchell R.J."/>
        </authorList>
    </citation>
    <scope>NUCLEOTIDE SEQUENCE [LARGE SCALE GENOMIC DNA]</scope>
    <source>
        <strain evidence="2 3">PP10</strain>
    </source>
</reference>
<evidence type="ECO:0000256" key="1">
    <source>
        <dbReference type="SAM" id="SignalP"/>
    </source>
</evidence>
<sequence length="152" mass="16959">MLIVFLTMISSVAMAGDRNTAYGMVCKDLTFESDRNKCVETIRPHSYFDDQALGMCAAFTFDSNKIQCLGLIGGKQYDAYEIDACRNTTFDSDRLRCLQQNGRPANNRPCLPRQEVLGQLQAGLTDLRVGNLGTVDKRLQYLIANFSNPSCQ</sequence>
<comment type="caution">
    <text evidence="2">The sequence shown here is derived from an EMBL/GenBank/DDBJ whole genome shotgun (WGS) entry which is preliminary data.</text>
</comment>